<dbReference type="Proteomes" id="UP001476798">
    <property type="component" value="Unassembled WGS sequence"/>
</dbReference>
<dbReference type="EMBL" id="JAHRIO010015189">
    <property type="protein sequence ID" value="MEQ2163529.1"/>
    <property type="molecule type" value="Genomic_DNA"/>
</dbReference>
<evidence type="ECO:0000256" key="1">
    <source>
        <dbReference type="SAM" id="Phobius"/>
    </source>
</evidence>
<sequence>MLPARLHSGVLRYTAPDRMFPPNMDLADGKQENTRDRWVQQQMKKAMKHLSADLEVLLSPLLLEQMEREAAKKALPFFCLCLSSLRLAQRLLVAAKRWSSHLPVLGLAVVWWISLLSCLGRQRRRYAVLQGCLCCSRLMTWRFHVRAQVLIVAIHLLLSFIRGAPSCVSAGEEESPMGAAVTSGGFPAS</sequence>
<name>A0ABV0MY37_9TELE</name>
<reference evidence="2 3" key="1">
    <citation type="submission" date="2021-06" db="EMBL/GenBank/DDBJ databases">
        <authorList>
            <person name="Palmer J.M."/>
        </authorList>
    </citation>
    <scope>NUCLEOTIDE SEQUENCE [LARGE SCALE GENOMIC DNA]</scope>
    <source>
        <strain evidence="2 3">GA_2019</strain>
        <tissue evidence="2">Muscle</tissue>
    </source>
</reference>
<organism evidence="2 3">
    <name type="scientific">Goodea atripinnis</name>
    <dbReference type="NCBI Taxonomy" id="208336"/>
    <lineage>
        <taxon>Eukaryota</taxon>
        <taxon>Metazoa</taxon>
        <taxon>Chordata</taxon>
        <taxon>Craniata</taxon>
        <taxon>Vertebrata</taxon>
        <taxon>Euteleostomi</taxon>
        <taxon>Actinopterygii</taxon>
        <taxon>Neopterygii</taxon>
        <taxon>Teleostei</taxon>
        <taxon>Neoteleostei</taxon>
        <taxon>Acanthomorphata</taxon>
        <taxon>Ovalentaria</taxon>
        <taxon>Atherinomorphae</taxon>
        <taxon>Cyprinodontiformes</taxon>
        <taxon>Goodeidae</taxon>
        <taxon>Goodea</taxon>
    </lineage>
</organism>
<feature type="transmembrane region" description="Helical" evidence="1">
    <location>
        <begin position="101"/>
        <end position="120"/>
    </location>
</feature>
<evidence type="ECO:0000313" key="3">
    <source>
        <dbReference type="Proteomes" id="UP001476798"/>
    </source>
</evidence>
<keyword evidence="1" id="KW-1133">Transmembrane helix</keyword>
<evidence type="ECO:0000313" key="2">
    <source>
        <dbReference type="EMBL" id="MEQ2163529.1"/>
    </source>
</evidence>
<accession>A0ABV0MY37</accession>
<keyword evidence="1" id="KW-0812">Transmembrane</keyword>
<proteinExistence type="predicted"/>
<protein>
    <submittedName>
        <fullName evidence="2">Uncharacterized protein</fullName>
    </submittedName>
</protein>
<keyword evidence="1" id="KW-0472">Membrane</keyword>
<keyword evidence="3" id="KW-1185">Reference proteome</keyword>
<gene>
    <name evidence="2" type="ORF">GOODEAATRI_031180</name>
</gene>
<comment type="caution">
    <text evidence="2">The sequence shown here is derived from an EMBL/GenBank/DDBJ whole genome shotgun (WGS) entry which is preliminary data.</text>
</comment>